<name>A0ABT7NHW6_9SPHI</name>
<dbReference type="InterPro" id="IPR014914">
    <property type="entry name" value="RES_dom"/>
</dbReference>
<dbReference type="Proteomes" id="UP001170954">
    <property type="component" value="Unassembled WGS sequence"/>
</dbReference>
<dbReference type="EMBL" id="JACAGK010000001">
    <property type="protein sequence ID" value="MDM1046789.1"/>
    <property type="molecule type" value="Genomic_DNA"/>
</dbReference>
<sequence length="155" mass="17761">MVVFRVANLKFKESTLSGIGAEKVGGRWNQVGTRAVYCSENISLALLEYYVHSENIALLPKQILVAKIEFPDDFIVEELSELPARWNQYPYSSKTAGVFTKLANNRNFFALKVPSTIVPMEHNYILNPLYKEFGKVEIVEFIDLEVDSRLKEDKR</sequence>
<evidence type="ECO:0000313" key="2">
    <source>
        <dbReference type="EMBL" id="MDM1046789.1"/>
    </source>
</evidence>
<accession>A0ABT7NHW6</accession>
<dbReference type="SMART" id="SM00953">
    <property type="entry name" value="RES"/>
    <property type="match status" value="1"/>
</dbReference>
<reference evidence="2" key="2">
    <citation type="journal article" date="2022" name="Sci. Total Environ.">
        <title>Prevalence, transmission, and molecular epidemiology of tet(X)-positive bacteria among humans, animals, and environmental niches in China: An epidemiological, and genomic-based study.</title>
        <authorList>
            <person name="Dong N."/>
            <person name="Zeng Y."/>
            <person name="Cai C."/>
            <person name="Sun C."/>
            <person name="Lu J."/>
            <person name="Liu C."/>
            <person name="Zhou H."/>
            <person name="Sun Q."/>
            <person name="Shu L."/>
            <person name="Wang H."/>
            <person name="Wang Y."/>
            <person name="Wang S."/>
            <person name="Wu C."/>
            <person name="Chan E.W."/>
            <person name="Chen G."/>
            <person name="Shen Z."/>
            <person name="Chen S."/>
            <person name="Zhang R."/>
        </authorList>
    </citation>
    <scope>NUCLEOTIDE SEQUENCE</scope>
    <source>
        <strain evidence="2">R1692</strain>
    </source>
</reference>
<dbReference type="Pfam" id="PF08808">
    <property type="entry name" value="RES"/>
    <property type="match status" value="1"/>
</dbReference>
<proteinExistence type="predicted"/>
<reference evidence="2" key="1">
    <citation type="submission" date="2020-06" db="EMBL/GenBank/DDBJ databases">
        <authorList>
            <person name="Dong N."/>
        </authorList>
    </citation>
    <scope>NUCLEOTIDE SEQUENCE</scope>
    <source>
        <strain evidence="2">R1692</strain>
    </source>
</reference>
<evidence type="ECO:0000259" key="1">
    <source>
        <dbReference type="SMART" id="SM00953"/>
    </source>
</evidence>
<comment type="caution">
    <text evidence="2">The sequence shown here is derived from an EMBL/GenBank/DDBJ whole genome shotgun (WGS) entry which is preliminary data.</text>
</comment>
<gene>
    <name evidence="2" type="ORF">HX018_00800</name>
</gene>
<organism evidence="2 3">
    <name type="scientific">Sphingobacterium hotanense</name>
    <dbReference type="NCBI Taxonomy" id="649196"/>
    <lineage>
        <taxon>Bacteria</taxon>
        <taxon>Pseudomonadati</taxon>
        <taxon>Bacteroidota</taxon>
        <taxon>Sphingobacteriia</taxon>
        <taxon>Sphingobacteriales</taxon>
        <taxon>Sphingobacteriaceae</taxon>
        <taxon>Sphingobacterium</taxon>
    </lineage>
</organism>
<keyword evidence="3" id="KW-1185">Reference proteome</keyword>
<dbReference type="RefSeq" id="WP_286650144.1">
    <property type="nucleotide sequence ID" value="NZ_JACAGK010000001.1"/>
</dbReference>
<protein>
    <submittedName>
        <fullName evidence="2">RES family NAD+ phosphorylase</fullName>
    </submittedName>
</protein>
<feature type="domain" description="RES" evidence="1">
    <location>
        <begin position="15"/>
        <end position="140"/>
    </location>
</feature>
<evidence type="ECO:0000313" key="3">
    <source>
        <dbReference type="Proteomes" id="UP001170954"/>
    </source>
</evidence>